<dbReference type="GO" id="GO:0006312">
    <property type="term" value="P:mitotic recombination"/>
    <property type="evidence" value="ECO:0007669"/>
    <property type="project" value="TreeGrafter"/>
</dbReference>
<evidence type="ECO:0000313" key="4">
    <source>
        <dbReference type="Proteomes" id="UP000037237"/>
    </source>
</evidence>
<dbReference type="GO" id="GO:0003690">
    <property type="term" value="F:double-stranded DNA binding"/>
    <property type="evidence" value="ECO:0007669"/>
    <property type="project" value="TreeGrafter"/>
</dbReference>
<evidence type="ECO:0000313" key="3">
    <source>
        <dbReference type="EMBL" id="KON32979.1"/>
    </source>
</evidence>
<keyword evidence="1" id="KW-0238">DNA-binding</keyword>
<dbReference type="InterPro" id="IPR013632">
    <property type="entry name" value="Rad51_C"/>
</dbReference>
<dbReference type="Pfam" id="PF08423">
    <property type="entry name" value="Rad51"/>
    <property type="match status" value="1"/>
</dbReference>
<dbReference type="Gene3D" id="3.40.50.300">
    <property type="entry name" value="P-loop containing nucleotide triphosphate hydrolases"/>
    <property type="match status" value="1"/>
</dbReference>
<sequence>MKNLYQNTVLQPVSSQLLLSLNINSVDFLFPGFAFGDFAVLHCFSAVKSLLTRLCVRAQLPYQLGGLETNVLFVDGGNSFNLYDISSFAQACELNPRKVLGRIFVSRAFTAYQLTSLVFEQLQTAIESYDSKVVVLSDIARLYLDNDVPKKEAQEVFLQLTAYLSDFAKKNRIILVTSYPSGFWSKNGRFFKEVLCSRANVVASVRKFRGRRCFILEKHPVFSLGKAEFPWGEVTLTDFWGG</sequence>
<dbReference type="AlphaFoldDB" id="A0A0M0BX11"/>
<dbReference type="GO" id="GO:0008094">
    <property type="term" value="F:ATP-dependent activity, acting on DNA"/>
    <property type="evidence" value="ECO:0007669"/>
    <property type="project" value="TreeGrafter"/>
</dbReference>
<organism evidence="3 4">
    <name type="scientific">miscellaneous Crenarchaeota group-1 archaeon SG8-32-1</name>
    <dbReference type="NCBI Taxonomy" id="1685124"/>
    <lineage>
        <taxon>Archaea</taxon>
        <taxon>Candidatus Bathyarchaeota</taxon>
        <taxon>MCG-1</taxon>
    </lineage>
</organism>
<dbReference type="InterPro" id="IPR027417">
    <property type="entry name" value="P-loop_NTPase"/>
</dbReference>
<reference evidence="3 4" key="1">
    <citation type="submission" date="2015-06" db="EMBL/GenBank/DDBJ databases">
        <title>New insights into the roles of widespread benthic archaea in carbon and nitrogen cycling.</title>
        <authorList>
            <person name="Lazar C.S."/>
            <person name="Baker B.J."/>
            <person name="Seitz K.W."/>
            <person name="Hyde A.S."/>
            <person name="Dick G.J."/>
            <person name="Hinrichs K.-U."/>
            <person name="Teske A.P."/>
        </authorList>
    </citation>
    <scope>NUCLEOTIDE SEQUENCE [LARGE SCALE GENOMIC DNA]</scope>
    <source>
        <strain evidence="3">SG8-32-1</strain>
    </source>
</reference>
<protein>
    <recommendedName>
        <fullName evidence="2">Rad51-like C-terminal domain-containing protein</fullName>
    </recommendedName>
</protein>
<evidence type="ECO:0000256" key="1">
    <source>
        <dbReference type="ARBA" id="ARBA00023125"/>
    </source>
</evidence>
<proteinExistence type="predicted"/>
<name>A0A0M0BX11_9ARCH</name>
<dbReference type="GO" id="GO:0000730">
    <property type="term" value="P:DNA recombinase assembly"/>
    <property type="evidence" value="ECO:0007669"/>
    <property type="project" value="TreeGrafter"/>
</dbReference>
<feature type="domain" description="Rad51-like C-terminal" evidence="2">
    <location>
        <begin position="50"/>
        <end position="145"/>
    </location>
</feature>
<dbReference type="EMBL" id="LFWU01000045">
    <property type="protein sequence ID" value="KON32979.1"/>
    <property type="molecule type" value="Genomic_DNA"/>
</dbReference>
<dbReference type="GO" id="GO:0042148">
    <property type="term" value="P:DNA strand invasion"/>
    <property type="evidence" value="ECO:0007669"/>
    <property type="project" value="TreeGrafter"/>
</dbReference>
<accession>A0A0M0BX11</accession>
<dbReference type="PANTHER" id="PTHR22942:SF66">
    <property type="entry name" value="RE19845P"/>
    <property type="match status" value="1"/>
</dbReference>
<gene>
    <name evidence="3" type="ORF">AC477_02175</name>
</gene>
<dbReference type="PANTHER" id="PTHR22942">
    <property type="entry name" value="RECA/RAD51/RADA DNA STRAND-PAIRING FAMILY MEMBER"/>
    <property type="match status" value="1"/>
</dbReference>
<evidence type="ECO:0000259" key="2">
    <source>
        <dbReference type="Pfam" id="PF08423"/>
    </source>
</evidence>
<dbReference type="Proteomes" id="UP000037237">
    <property type="component" value="Unassembled WGS sequence"/>
</dbReference>
<dbReference type="SUPFAM" id="SSF52540">
    <property type="entry name" value="P-loop containing nucleoside triphosphate hydrolases"/>
    <property type="match status" value="1"/>
</dbReference>
<comment type="caution">
    <text evidence="3">The sequence shown here is derived from an EMBL/GenBank/DDBJ whole genome shotgun (WGS) entry which is preliminary data.</text>
</comment>
<dbReference type="GO" id="GO:0000150">
    <property type="term" value="F:DNA strand exchange activity"/>
    <property type="evidence" value="ECO:0007669"/>
    <property type="project" value="TreeGrafter"/>
</dbReference>
<dbReference type="GO" id="GO:0003697">
    <property type="term" value="F:single-stranded DNA binding"/>
    <property type="evidence" value="ECO:0007669"/>
    <property type="project" value="TreeGrafter"/>
</dbReference>